<dbReference type="eggNOG" id="KOG2205">
    <property type="taxonomic scope" value="Eukaryota"/>
</dbReference>
<dbReference type="STRING" id="645134.A0A0L0H5G7"/>
<evidence type="ECO:0000256" key="1">
    <source>
        <dbReference type="ARBA" id="ARBA00007920"/>
    </source>
</evidence>
<dbReference type="Pfam" id="PF05057">
    <property type="entry name" value="DUF676"/>
    <property type="match status" value="1"/>
</dbReference>
<reference evidence="3 4" key="1">
    <citation type="submission" date="2009-08" db="EMBL/GenBank/DDBJ databases">
        <title>The Genome Sequence of Spizellomyces punctatus strain DAOM BR117.</title>
        <authorList>
            <consortium name="The Broad Institute Genome Sequencing Platform"/>
            <person name="Russ C."/>
            <person name="Cuomo C."/>
            <person name="Shea T."/>
            <person name="Young S.K."/>
            <person name="Zeng Q."/>
            <person name="Koehrsen M."/>
            <person name="Haas B."/>
            <person name="Borodovsky M."/>
            <person name="Guigo R."/>
            <person name="Alvarado L."/>
            <person name="Berlin A."/>
            <person name="Bochicchio J."/>
            <person name="Borenstein D."/>
            <person name="Chapman S."/>
            <person name="Chen Z."/>
            <person name="Engels R."/>
            <person name="Freedman E."/>
            <person name="Gellesch M."/>
            <person name="Goldberg J."/>
            <person name="Griggs A."/>
            <person name="Gujja S."/>
            <person name="Heiman D."/>
            <person name="Hepburn T."/>
            <person name="Howarth C."/>
            <person name="Jen D."/>
            <person name="Larson L."/>
            <person name="Lewis B."/>
            <person name="Mehta T."/>
            <person name="Park D."/>
            <person name="Pearson M."/>
            <person name="Roberts A."/>
            <person name="Saif S."/>
            <person name="Shenoy N."/>
            <person name="Sisk P."/>
            <person name="Stolte C."/>
            <person name="Sykes S."/>
            <person name="Thomson T."/>
            <person name="Walk T."/>
            <person name="White J."/>
            <person name="Yandava C."/>
            <person name="Burger G."/>
            <person name="Gray M.W."/>
            <person name="Holland P.W.H."/>
            <person name="King N."/>
            <person name="Lang F.B.F."/>
            <person name="Roger A.J."/>
            <person name="Ruiz-Trillo I."/>
            <person name="Lander E."/>
            <person name="Nusbaum C."/>
        </authorList>
    </citation>
    <scope>NUCLEOTIDE SEQUENCE [LARGE SCALE GENOMIC DNA]</scope>
    <source>
        <strain evidence="3 4">DAOM BR117</strain>
    </source>
</reference>
<keyword evidence="4" id="KW-1185">Reference proteome</keyword>
<comment type="similarity">
    <text evidence="1">Belongs to the putative lipase ROG1 family.</text>
</comment>
<dbReference type="Gene3D" id="3.40.50.1820">
    <property type="entry name" value="alpha/beta hydrolase"/>
    <property type="match status" value="1"/>
</dbReference>
<dbReference type="Proteomes" id="UP000053201">
    <property type="component" value="Unassembled WGS sequence"/>
</dbReference>
<dbReference type="OrthoDB" id="273452at2759"/>
<evidence type="ECO:0000313" key="3">
    <source>
        <dbReference type="EMBL" id="KNC96750.1"/>
    </source>
</evidence>
<proteinExistence type="inferred from homology"/>
<dbReference type="InterPro" id="IPR044294">
    <property type="entry name" value="Lipase-like"/>
</dbReference>
<dbReference type="GeneID" id="27691141"/>
<dbReference type="InterPro" id="IPR029058">
    <property type="entry name" value="AB_hydrolase_fold"/>
</dbReference>
<evidence type="ECO:0000259" key="2">
    <source>
        <dbReference type="Pfam" id="PF05057"/>
    </source>
</evidence>
<gene>
    <name evidence="3" type="ORF">SPPG_07958</name>
</gene>
<feature type="domain" description="DUF676" evidence="2">
    <location>
        <begin position="621"/>
        <end position="811"/>
    </location>
</feature>
<protein>
    <recommendedName>
        <fullName evidence="2">DUF676 domain-containing protein</fullName>
    </recommendedName>
</protein>
<organism evidence="3 4">
    <name type="scientific">Spizellomyces punctatus (strain DAOM BR117)</name>
    <dbReference type="NCBI Taxonomy" id="645134"/>
    <lineage>
        <taxon>Eukaryota</taxon>
        <taxon>Fungi</taxon>
        <taxon>Fungi incertae sedis</taxon>
        <taxon>Chytridiomycota</taxon>
        <taxon>Chytridiomycota incertae sedis</taxon>
        <taxon>Chytridiomycetes</taxon>
        <taxon>Spizellomycetales</taxon>
        <taxon>Spizellomycetaceae</taxon>
        <taxon>Spizellomyces</taxon>
    </lineage>
</organism>
<sequence length="920" mass="103118">MDIPKPCGEKQPRKTVEVVLQLADFTNIDVYLRGLYQFHCRLYALVPVYERGRLIRRDRVDGIPTILLPTEEQGSFEPVLPFVAETSKELRYNCFPSYVMQRQKCPLHQVCSWKCRPSQNSSTPNVWITKSFYISREAERVALHTGVVFRIDLDVTLGEIEPLEDESGQWDAHLDIELWHCEDERMANPDDFTFQQLRRFRLSKLLSSNSPSTQLHQYASVCFSSPFFSACSLLVSASTLGYHMDDPVEIPRTVIWEDSGLGNVLGRFWKQWIPSDSSNGVDPRHDRLADVLSDELHRERNTGAPFTPLSADGGLSAFGTYYTKLVYRSLHILLTLYLLVGNIRVSSIEDASLTAHLTAHDIAAVFKCVLGGDGAEEGLGEDEDDTSIDHADKLRILRYCDDILQEYLQSETSSLIFEERMGELLERLLHLSRTIWMTFLKQHVMLSLAEVAVLRSAWAKRNYSLFCRHIIPAVQLPARGGLTRIAHESILRQRFPAMLVSEERQLPIPIVIDQTTLQFYVDRPLSPISIAAFRRPRTWTMSSGLSLAPSEYGQSSVKSLMGSPLLDEDASVMGIRPPRSVMSDNMSITNVNSSDTAGNHVETELEWLVANRSDMVTRGGCHLVVFVHGLLGSAYDFRQLKNKVIYARHNFNIPSNGIVFLNSNCNEEDTLDDISVLADHLVSEIVEFVTEERLRVERMSFVCHSLGGIIARCAIEKPGMEIFRDKYDTFITLATPHLSGALSKNRLLTFLATMYQCIDRSACIDQLLMKDNANLQESFMYKLATNASALGAFKCVRLLASSQDGYADVESALIGLGGAREIQRACGQGCIGVFGSCESYSRVDAEGTASTGDDQSDQDAYKDMLVALSGVLAGAKVERYIVWFPSLAGTTDFLGRRAHVAMLEDPMFLEMAVVICRLLL</sequence>
<dbReference type="PANTHER" id="PTHR12482">
    <property type="entry name" value="LIPASE ROG1-RELATED-RELATED"/>
    <property type="match status" value="1"/>
</dbReference>
<dbReference type="PANTHER" id="PTHR12482:SF5">
    <property type="entry name" value="DUF676 DOMAIN-CONTAINING PROTEIN"/>
    <property type="match status" value="1"/>
</dbReference>
<dbReference type="SUPFAM" id="SSF53474">
    <property type="entry name" value="alpha/beta-Hydrolases"/>
    <property type="match status" value="1"/>
</dbReference>
<dbReference type="InParanoid" id="A0A0L0H5G7"/>
<accession>A0A0L0H5G7</accession>
<dbReference type="EMBL" id="KQ257467">
    <property type="protein sequence ID" value="KNC96750.1"/>
    <property type="molecule type" value="Genomic_DNA"/>
</dbReference>
<dbReference type="AlphaFoldDB" id="A0A0L0H5G7"/>
<name>A0A0L0H5G7_SPIPD</name>
<dbReference type="InterPro" id="IPR007751">
    <property type="entry name" value="DUF676_lipase-like"/>
</dbReference>
<dbReference type="VEuPathDB" id="FungiDB:SPPG_07958"/>
<evidence type="ECO:0000313" key="4">
    <source>
        <dbReference type="Proteomes" id="UP000053201"/>
    </source>
</evidence>
<dbReference type="RefSeq" id="XP_016604790.1">
    <property type="nucleotide sequence ID" value="XM_016756109.1"/>
</dbReference>